<reference evidence="1 2" key="1">
    <citation type="submission" date="2016-03" db="EMBL/GenBank/DDBJ databases">
        <title>Whole genome sequencing of Grifola frondosa 9006-11.</title>
        <authorList>
            <person name="Min B."/>
            <person name="Park H."/>
            <person name="Kim J.-G."/>
            <person name="Cho H."/>
            <person name="Oh Y.-L."/>
            <person name="Kong W.-S."/>
            <person name="Choi I.-G."/>
        </authorList>
    </citation>
    <scope>NUCLEOTIDE SEQUENCE [LARGE SCALE GENOMIC DNA]</scope>
    <source>
        <strain evidence="1 2">9006-11</strain>
    </source>
</reference>
<keyword evidence="2" id="KW-1185">Reference proteome</keyword>
<name>A0A1C7LV57_GRIFR</name>
<sequence>MFPFNDLQEAAESHSYYTPPRAFTAYPELSSQPITPTPYVFATGEQQLWHSSVSVDQNSYRNPKLQSDYHVAPSSTQRIQYPLYYPVVAGGPAPYASGPGWSGEDCLQCRHNQSLDSNSTISIVGTNQISPHANQSLQWSQYQASDQQSFFQAAGDSYPGALHDVPTHAGFNADQPAVQSEVWPQHEDLLSALLPSLQYPRATVGYDQTPSLIMLPNREQDYSLTTGVTYDAAYCTSHELVNPY</sequence>
<dbReference type="Proteomes" id="UP000092993">
    <property type="component" value="Unassembled WGS sequence"/>
</dbReference>
<protein>
    <submittedName>
        <fullName evidence="1">Uncharacterized protein</fullName>
    </submittedName>
</protein>
<dbReference type="AlphaFoldDB" id="A0A1C7LV57"/>
<comment type="caution">
    <text evidence="1">The sequence shown here is derived from an EMBL/GenBank/DDBJ whole genome shotgun (WGS) entry which is preliminary data.</text>
</comment>
<proteinExistence type="predicted"/>
<dbReference type="EMBL" id="LUGG01000027">
    <property type="protein sequence ID" value="OBZ66724.1"/>
    <property type="molecule type" value="Genomic_DNA"/>
</dbReference>
<gene>
    <name evidence="1" type="ORF">A0H81_13175</name>
</gene>
<evidence type="ECO:0000313" key="2">
    <source>
        <dbReference type="Proteomes" id="UP000092993"/>
    </source>
</evidence>
<evidence type="ECO:0000313" key="1">
    <source>
        <dbReference type="EMBL" id="OBZ66724.1"/>
    </source>
</evidence>
<accession>A0A1C7LV57</accession>
<organism evidence="1 2">
    <name type="scientific">Grifola frondosa</name>
    <name type="common">Maitake</name>
    <name type="synonym">Polyporus frondosus</name>
    <dbReference type="NCBI Taxonomy" id="5627"/>
    <lineage>
        <taxon>Eukaryota</taxon>
        <taxon>Fungi</taxon>
        <taxon>Dikarya</taxon>
        <taxon>Basidiomycota</taxon>
        <taxon>Agaricomycotina</taxon>
        <taxon>Agaricomycetes</taxon>
        <taxon>Polyporales</taxon>
        <taxon>Grifolaceae</taxon>
        <taxon>Grifola</taxon>
    </lineage>
</organism>